<accession>A0ABQ5SMH2</accession>
<feature type="domain" description="Peptidase M11 gametolysin" evidence="1">
    <location>
        <begin position="3"/>
        <end position="176"/>
    </location>
</feature>
<evidence type="ECO:0000259" key="1">
    <source>
        <dbReference type="Pfam" id="PF05548"/>
    </source>
</evidence>
<gene>
    <name evidence="2" type="ORF">VaNZ11_016300</name>
</gene>
<proteinExistence type="predicted"/>
<keyword evidence="3" id="KW-1185">Reference proteome</keyword>
<evidence type="ECO:0000313" key="2">
    <source>
        <dbReference type="EMBL" id="GLI71187.1"/>
    </source>
</evidence>
<dbReference type="Pfam" id="PF05548">
    <property type="entry name" value="Peptidase_M11"/>
    <property type="match status" value="1"/>
</dbReference>
<dbReference type="EMBL" id="BSDZ01000103">
    <property type="protein sequence ID" value="GLI71187.1"/>
    <property type="molecule type" value="Genomic_DNA"/>
</dbReference>
<dbReference type="InterPro" id="IPR008752">
    <property type="entry name" value="Peptidase_M11"/>
</dbReference>
<reference evidence="2 3" key="1">
    <citation type="journal article" date="2023" name="IScience">
        <title>Expanded male sex-determining region conserved during the evolution of homothallism in the green alga Volvox.</title>
        <authorList>
            <person name="Yamamoto K."/>
            <person name="Matsuzaki R."/>
            <person name="Mahakham W."/>
            <person name="Heman W."/>
            <person name="Sekimoto H."/>
            <person name="Kawachi M."/>
            <person name="Minakuchi Y."/>
            <person name="Toyoda A."/>
            <person name="Nozaki H."/>
        </authorList>
    </citation>
    <scope>NUCLEOTIDE SEQUENCE [LARGE SCALE GENOMIC DNA]</scope>
    <source>
        <strain evidence="2 3">NIES-4468</strain>
    </source>
</reference>
<comment type="caution">
    <text evidence="2">The sequence shown here is derived from an EMBL/GenBank/DDBJ whole genome shotgun (WGS) entry which is preliminary data.</text>
</comment>
<organism evidence="2 3">
    <name type="scientific">Volvox africanus</name>
    <dbReference type="NCBI Taxonomy" id="51714"/>
    <lineage>
        <taxon>Eukaryota</taxon>
        <taxon>Viridiplantae</taxon>
        <taxon>Chlorophyta</taxon>
        <taxon>core chlorophytes</taxon>
        <taxon>Chlorophyceae</taxon>
        <taxon>CS clade</taxon>
        <taxon>Chlamydomonadales</taxon>
        <taxon>Volvocaceae</taxon>
        <taxon>Volvox</taxon>
    </lineage>
</organism>
<sequence>MSQFNYDLFVLPKNFGAICGWVGLADSPGTRSWYSPDNVGILEQGKVMQELLRNFGLSSAWRNGVEYDDYSTAMGFGDSCPSAPELWRLGWATPLAQLNSSSFAANVYQTFALRATFLGPTGVMIKIQPDWMGPSAYKKNLYLALRVKAASDRLLLEEFNGKVSLHELDAEIDNSFFAFGDPKVALNSVISPNASVAFFNYQLHFMTGGRLPLHRVHRRRHEARHLLLRRHGRHLRQNHRLVLRRCHNHLHLHLAYLLRFRYHLPHLRGPDRCPLDPPHVRQSVYRLCHHRPSHAYHVRVLCHPYPHLHALHRQQVRSPPRRGNRLQSF</sequence>
<evidence type="ECO:0000313" key="3">
    <source>
        <dbReference type="Proteomes" id="UP001165090"/>
    </source>
</evidence>
<name>A0ABQ5SMH2_9CHLO</name>
<dbReference type="Proteomes" id="UP001165090">
    <property type="component" value="Unassembled WGS sequence"/>
</dbReference>
<protein>
    <recommendedName>
        <fullName evidence="1">Peptidase M11 gametolysin domain-containing protein</fullName>
    </recommendedName>
</protein>